<name>A0A2P2QNT3_RHIMU</name>
<dbReference type="EMBL" id="GGEC01088185">
    <property type="protein sequence ID" value="MBX68669.1"/>
    <property type="molecule type" value="Transcribed_RNA"/>
</dbReference>
<proteinExistence type="predicted"/>
<dbReference type="AlphaFoldDB" id="A0A2P2QNT3"/>
<sequence>MSSHHLMYLIISIEFKLDPPPLFHHLPISHLSPRNNFHKLSS</sequence>
<reference evidence="1" key="1">
    <citation type="submission" date="2018-02" db="EMBL/GenBank/DDBJ databases">
        <title>Rhizophora mucronata_Transcriptome.</title>
        <authorList>
            <person name="Meera S.P."/>
            <person name="Sreeshan A."/>
            <person name="Augustine A."/>
        </authorList>
    </citation>
    <scope>NUCLEOTIDE SEQUENCE</scope>
    <source>
        <tissue evidence="1">Leaf</tissue>
    </source>
</reference>
<organism evidence="1">
    <name type="scientific">Rhizophora mucronata</name>
    <name type="common">Asiatic mangrove</name>
    <dbReference type="NCBI Taxonomy" id="61149"/>
    <lineage>
        <taxon>Eukaryota</taxon>
        <taxon>Viridiplantae</taxon>
        <taxon>Streptophyta</taxon>
        <taxon>Embryophyta</taxon>
        <taxon>Tracheophyta</taxon>
        <taxon>Spermatophyta</taxon>
        <taxon>Magnoliopsida</taxon>
        <taxon>eudicotyledons</taxon>
        <taxon>Gunneridae</taxon>
        <taxon>Pentapetalae</taxon>
        <taxon>rosids</taxon>
        <taxon>fabids</taxon>
        <taxon>Malpighiales</taxon>
        <taxon>Rhizophoraceae</taxon>
        <taxon>Rhizophora</taxon>
    </lineage>
</organism>
<protein>
    <submittedName>
        <fullName evidence="1">Uncharacterized protein</fullName>
    </submittedName>
</protein>
<accession>A0A2P2QNT3</accession>
<evidence type="ECO:0000313" key="1">
    <source>
        <dbReference type="EMBL" id="MBX68669.1"/>
    </source>
</evidence>